<dbReference type="FunFam" id="3.40.50.300:FF:000425">
    <property type="entry name" value="Probable ABC transporter, ATP-binding subunit"/>
    <property type="match status" value="1"/>
</dbReference>
<evidence type="ECO:0000259" key="5">
    <source>
        <dbReference type="PROSITE" id="PS50893"/>
    </source>
</evidence>
<dbReference type="Pfam" id="PF08402">
    <property type="entry name" value="TOBE_2"/>
    <property type="match status" value="1"/>
</dbReference>
<dbReference type="InterPro" id="IPR027417">
    <property type="entry name" value="P-loop_NTPase"/>
</dbReference>
<accession>A0AAW9RR90</accession>
<gene>
    <name evidence="6" type="ORF">V3328_00945</name>
</gene>
<evidence type="ECO:0000256" key="2">
    <source>
        <dbReference type="ARBA" id="ARBA00022448"/>
    </source>
</evidence>
<feature type="domain" description="ABC transporter" evidence="5">
    <location>
        <begin position="2"/>
        <end position="246"/>
    </location>
</feature>
<reference evidence="6 7" key="1">
    <citation type="submission" date="2024-02" db="EMBL/GenBank/DDBJ databases">
        <title>Genome analysis and characterization of Microbaculum marinisediminis sp. nov., isolated from marine sediment.</title>
        <authorList>
            <person name="Du Z.-J."/>
            <person name="Ye Y.-Q."/>
            <person name="Zhang Z.-R."/>
            <person name="Yuan S.-M."/>
            <person name="Zhang X.-Y."/>
        </authorList>
    </citation>
    <scope>NUCLEOTIDE SEQUENCE [LARGE SCALE GENOMIC DNA]</scope>
    <source>
        <strain evidence="6 7">SDUM1044001</strain>
    </source>
</reference>
<dbReference type="PANTHER" id="PTHR42781:SF4">
    <property type="entry name" value="SPERMIDINE_PUTRESCINE IMPORT ATP-BINDING PROTEIN POTA"/>
    <property type="match status" value="1"/>
</dbReference>
<dbReference type="InterPro" id="IPR013611">
    <property type="entry name" value="Transp-assoc_OB_typ2"/>
</dbReference>
<dbReference type="InterPro" id="IPR050093">
    <property type="entry name" value="ABC_SmlMolc_Importer"/>
</dbReference>
<dbReference type="RefSeq" id="WP_340327762.1">
    <property type="nucleotide sequence ID" value="NZ_JAZHOF010000001.1"/>
</dbReference>
<keyword evidence="4 6" id="KW-0067">ATP-binding</keyword>
<dbReference type="Gene3D" id="3.40.50.300">
    <property type="entry name" value="P-loop containing nucleotide triphosphate hydrolases"/>
    <property type="match status" value="1"/>
</dbReference>
<dbReference type="PROSITE" id="PS00211">
    <property type="entry name" value="ABC_TRANSPORTER_1"/>
    <property type="match status" value="1"/>
</dbReference>
<evidence type="ECO:0000256" key="3">
    <source>
        <dbReference type="ARBA" id="ARBA00022741"/>
    </source>
</evidence>
<keyword evidence="7" id="KW-1185">Reference proteome</keyword>
<dbReference type="SUPFAM" id="SSF52540">
    <property type="entry name" value="P-loop containing nucleoside triphosphate hydrolases"/>
    <property type="match status" value="1"/>
</dbReference>
<dbReference type="PANTHER" id="PTHR42781">
    <property type="entry name" value="SPERMIDINE/PUTRESCINE IMPORT ATP-BINDING PROTEIN POTA"/>
    <property type="match status" value="1"/>
</dbReference>
<dbReference type="GO" id="GO:0022857">
    <property type="term" value="F:transmembrane transporter activity"/>
    <property type="evidence" value="ECO:0007669"/>
    <property type="project" value="InterPro"/>
</dbReference>
<sequence>MLELDSLEKTFPGSHGRQATRALDGVSFTVEEGAFFTLLGPSGCGKTTTLQCIAGLEVPDSGTIRMGETTVFSDRDRIMVPANKRRLGMVFQSYAIWPHMTVFENVAFPLQRGSQRTSGANVRKEVAAALEMVELGHLADRPAPMLSGGQQQRVALARALVHHPRILLLDEPLSNLDARLRDSMRTEIRNLVKSVGITTIFVTHDQVEAVGMSDQIVLMRDGAIVQQGAPRDIYLRPNSVFTADFMGRSNLVPGRLLAAGPEARIETPFGTLLGNSAPGLTPGDPAVAVIRPQAVEILAKGQPPTDNSFSARVVSLNFLGNVVETEVEAGGQSLLLMLSPYVQHGVGDELLLYVPAERCMIVPPEAPARTTVAP</sequence>
<dbReference type="Proteomes" id="UP001378188">
    <property type="component" value="Unassembled WGS sequence"/>
</dbReference>
<evidence type="ECO:0000256" key="1">
    <source>
        <dbReference type="ARBA" id="ARBA00005417"/>
    </source>
</evidence>
<dbReference type="GO" id="GO:0005524">
    <property type="term" value="F:ATP binding"/>
    <property type="evidence" value="ECO:0007669"/>
    <property type="project" value="UniProtKB-KW"/>
</dbReference>
<dbReference type="GO" id="GO:0016887">
    <property type="term" value="F:ATP hydrolysis activity"/>
    <property type="evidence" value="ECO:0007669"/>
    <property type="project" value="InterPro"/>
</dbReference>
<name>A0AAW9RR90_9HYPH</name>
<dbReference type="InterPro" id="IPR003593">
    <property type="entry name" value="AAA+_ATPase"/>
</dbReference>
<evidence type="ECO:0000256" key="4">
    <source>
        <dbReference type="ARBA" id="ARBA00022840"/>
    </source>
</evidence>
<dbReference type="GO" id="GO:0015697">
    <property type="term" value="P:quaternary ammonium group transport"/>
    <property type="evidence" value="ECO:0007669"/>
    <property type="project" value="UniProtKB-ARBA"/>
</dbReference>
<keyword evidence="3" id="KW-0547">Nucleotide-binding</keyword>
<dbReference type="InterPro" id="IPR017871">
    <property type="entry name" value="ABC_transporter-like_CS"/>
</dbReference>
<keyword evidence="2" id="KW-0813">Transport</keyword>
<dbReference type="InterPro" id="IPR003439">
    <property type="entry name" value="ABC_transporter-like_ATP-bd"/>
</dbReference>
<dbReference type="AlphaFoldDB" id="A0AAW9RR90"/>
<dbReference type="EMBL" id="JAZHOF010000001">
    <property type="protein sequence ID" value="MEJ8570021.1"/>
    <property type="molecule type" value="Genomic_DNA"/>
</dbReference>
<dbReference type="InterPro" id="IPR008995">
    <property type="entry name" value="Mo/tungstate-bd_C_term_dom"/>
</dbReference>
<protein>
    <submittedName>
        <fullName evidence="6">ABC transporter ATP-binding protein</fullName>
    </submittedName>
</protein>
<dbReference type="GO" id="GO:0043190">
    <property type="term" value="C:ATP-binding cassette (ABC) transporter complex"/>
    <property type="evidence" value="ECO:0007669"/>
    <property type="project" value="InterPro"/>
</dbReference>
<organism evidence="6 7">
    <name type="scientific">Microbaculum marinum</name>
    <dbReference type="NCBI Taxonomy" id="1764581"/>
    <lineage>
        <taxon>Bacteria</taxon>
        <taxon>Pseudomonadati</taxon>
        <taxon>Pseudomonadota</taxon>
        <taxon>Alphaproteobacteria</taxon>
        <taxon>Hyphomicrobiales</taxon>
        <taxon>Tepidamorphaceae</taxon>
        <taxon>Microbaculum</taxon>
    </lineage>
</organism>
<evidence type="ECO:0000313" key="7">
    <source>
        <dbReference type="Proteomes" id="UP001378188"/>
    </source>
</evidence>
<proteinExistence type="inferred from homology"/>
<evidence type="ECO:0000313" key="6">
    <source>
        <dbReference type="EMBL" id="MEJ8570021.1"/>
    </source>
</evidence>
<comment type="similarity">
    <text evidence="1">Belongs to the ABC transporter superfamily.</text>
</comment>
<dbReference type="SMART" id="SM00382">
    <property type="entry name" value="AAA"/>
    <property type="match status" value="1"/>
</dbReference>
<dbReference type="SUPFAM" id="SSF50331">
    <property type="entry name" value="MOP-like"/>
    <property type="match status" value="1"/>
</dbReference>
<comment type="caution">
    <text evidence="6">The sequence shown here is derived from an EMBL/GenBank/DDBJ whole genome shotgun (WGS) entry which is preliminary data.</text>
</comment>
<dbReference type="Pfam" id="PF00005">
    <property type="entry name" value="ABC_tran"/>
    <property type="match status" value="1"/>
</dbReference>
<dbReference type="PROSITE" id="PS50893">
    <property type="entry name" value="ABC_TRANSPORTER_2"/>
    <property type="match status" value="1"/>
</dbReference>